<name>A0AAV8Z6P3_9CUCU</name>
<gene>
    <name evidence="2" type="ORF">NQ318_022144</name>
</gene>
<dbReference type="PANTHER" id="PTHR21301">
    <property type="entry name" value="REVERSE TRANSCRIPTASE"/>
    <property type="match status" value="1"/>
</dbReference>
<reference evidence="2" key="1">
    <citation type="journal article" date="2023" name="Insect Mol. Biol.">
        <title>Genome sequencing provides insights into the evolution of gene families encoding plant cell wall-degrading enzymes in longhorned beetles.</title>
        <authorList>
            <person name="Shin N.R."/>
            <person name="Okamura Y."/>
            <person name="Kirsch R."/>
            <person name="Pauchet Y."/>
        </authorList>
    </citation>
    <scope>NUCLEOTIDE SEQUENCE</scope>
    <source>
        <strain evidence="2">AMC_N1</strain>
    </source>
</reference>
<dbReference type="AlphaFoldDB" id="A0AAV8Z6P3"/>
<evidence type="ECO:0000313" key="3">
    <source>
        <dbReference type="Proteomes" id="UP001162162"/>
    </source>
</evidence>
<comment type="caution">
    <text evidence="2">The sequence shown here is derived from an EMBL/GenBank/DDBJ whole genome shotgun (WGS) entry which is preliminary data.</text>
</comment>
<evidence type="ECO:0000313" key="2">
    <source>
        <dbReference type="EMBL" id="KAJ8959451.1"/>
    </source>
</evidence>
<proteinExistence type="predicted"/>
<accession>A0AAV8Z6P3</accession>
<protein>
    <recommendedName>
        <fullName evidence="4">Reverse transcriptase domain-containing protein</fullName>
    </recommendedName>
</protein>
<dbReference type="PANTHER" id="PTHR21301:SF10">
    <property type="entry name" value="REVERSE TRANSCRIPTASE DOMAIN-CONTAINING PROTEIN"/>
    <property type="match status" value="1"/>
</dbReference>
<organism evidence="2 3">
    <name type="scientific">Aromia moschata</name>
    <dbReference type="NCBI Taxonomy" id="1265417"/>
    <lineage>
        <taxon>Eukaryota</taxon>
        <taxon>Metazoa</taxon>
        <taxon>Ecdysozoa</taxon>
        <taxon>Arthropoda</taxon>
        <taxon>Hexapoda</taxon>
        <taxon>Insecta</taxon>
        <taxon>Pterygota</taxon>
        <taxon>Neoptera</taxon>
        <taxon>Endopterygota</taxon>
        <taxon>Coleoptera</taxon>
        <taxon>Polyphaga</taxon>
        <taxon>Cucujiformia</taxon>
        <taxon>Chrysomeloidea</taxon>
        <taxon>Cerambycidae</taxon>
        <taxon>Cerambycinae</taxon>
        <taxon>Callichromatini</taxon>
        <taxon>Aromia</taxon>
    </lineage>
</organism>
<dbReference type="EMBL" id="JAPWTK010000013">
    <property type="protein sequence ID" value="KAJ8959451.1"/>
    <property type="molecule type" value="Genomic_DNA"/>
</dbReference>
<feature type="region of interest" description="Disordered" evidence="1">
    <location>
        <begin position="155"/>
        <end position="177"/>
    </location>
</feature>
<feature type="compositionally biased region" description="Polar residues" evidence="1">
    <location>
        <begin position="156"/>
        <end position="173"/>
    </location>
</feature>
<sequence>MFLKNTLYNNPESYYNGEYFQQHEGTAMNNSLSPFITHLFMSKFETEVKDKFEYFPRVWIRYVDDIVATFLGNPKDKMDNNESRRFRTLFLRVKSPQSIDGLVFSFESKIIKFLHQVFYTTSHVSDFNFSYVTHPHDTSVGEISKSILDKLGGTKFSGQNGTHSPHTGQSTNEEGPGTVLAVADSSAVEVLGNASATVHHTKVTNEFKEYSCN</sequence>
<dbReference type="Proteomes" id="UP001162162">
    <property type="component" value="Unassembled WGS sequence"/>
</dbReference>
<keyword evidence="3" id="KW-1185">Reference proteome</keyword>
<evidence type="ECO:0008006" key="4">
    <source>
        <dbReference type="Google" id="ProtNLM"/>
    </source>
</evidence>
<evidence type="ECO:0000256" key="1">
    <source>
        <dbReference type="SAM" id="MobiDB-lite"/>
    </source>
</evidence>